<reference evidence="2 3" key="1">
    <citation type="submission" date="2019-01" db="EMBL/GenBank/DDBJ databases">
        <title>Zoogloea oleivorans genome sequencing and assembly.</title>
        <authorList>
            <person name="Tancsics A."/>
            <person name="Farkas M."/>
            <person name="Kriszt B."/>
            <person name="Maroti G."/>
            <person name="Horvath B."/>
        </authorList>
    </citation>
    <scope>NUCLEOTIDE SEQUENCE [LARGE SCALE GENOMIC DNA]</scope>
    <source>
        <strain evidence="2 3">Buc</strain>
    </source>
</reference>
<dbReference type="Gene3D" id="3.40.50.11090">
    <property type="match status" value="1"/>
</dbReference>
<sequence length="404" mass="45898">MATIAWLIPRLIEGSGGHRTMLEHALALERHGHRCHLYLEGTHTDPDKGRQLIEQIFGYSFERVSFGWDNIQPADAAIATIWYSAAFVRDLPFPCRKLYFVQDYEACFNPMGDAYLMAENSYRYGLTPVTIGRWLRHELADRFGVAAYHFDFGANLDIYRPLPEAKKELAVCFIHQPDKPRRCSRLGLEALGIVKHRMPEVKIYLYGSPAREKGQIWFEHEHLGLLNLQDCNALYNRSAVGLCLSASNPSRIPFEMMAAGLPVVEMWRENTLYDFPPEAVTLANQTPECIAESILRLLDKPATRASMSQAGTHFMADRPLSVETDQFRDAVERVLKGQTPDLAGVERLYTAPAETSRHYVGTLPASIQKRLSSPPNAYVNSLPPRLRRFLGWGLRVARRLLENR</sequence>
<dbReference type="Pfam" id="PF22772">
    <property type="entry name" value="WsaF_C"/>
    <property type="match status" value="1"/>
</dbReference>
<evidence type="ECO:0000313" key="3">
    <source>
        <dbReference type="Proteomes" id="UP000389128"/>
    </source>
</evidence>
<evidence type="ECO:0000313" key="2">
    <source>
        <dbReference type="EMBL" id="TYC60146.1"/>
    </source>
</evidence>
<dbReference type="InterPro" id="IPR055050">
    <property type="entry name" value="WsaF_C"/>
</dbReference>
<keyword evidence="2" id="KW-0808">Transferase</keyword>
<dbReference type="Gene3D" id="3.40.50.2000">
    <property type="entry name" value="Glycogen Phosphorylase B"/>
    <property type="match status" value="1"/>
</dbReference>
<name>A0A6C2D291_9RHOO</name>
<dbReference type="SUPFAM" id="SSF53756">
    <property type="entry name" value="UDP-Glycosyltransferase/glycogen phosphorylase"/>
    <property type="match status" value="1"/>
</dbReference>
<dbReference type="EMBL" id="SDKK01000005">
    <property type="protein sequence ID" value="TYC60146.1"/>
    <property type="molecule type" value="Genomic_DNA"/>
</dbReference>
<dbReference type="RefSeq" id="WP_148578236.1">
    <property type="nucleotide sequence ID" value="NZ_SDKK01000005.1"/>
</dbReference>
<dbReference type="AlphaFoldDB" id="A0A6C2D291"/>
<dbReference type="GO" id="GO:0016740">
    <property type="term" value="F:transferase activity"/>
    <property type="evidence" value="ECO:0007669"/>
    <property type="project" value="UniProtKB-KW"/>
</dbReference>
<accession>A0A6C2D291</accession>
<dbReference type="Proteomes" id="UP000389128">
    <property type="component" value="Unassembled WGS sequence"/>
</dbReference>
<proteinExistence type="predicted"/>
<evidence type="ECO:0000259" key="1">
    <source>
        <dbReference type="Pfam" id="PF22772"/>
    </source>
</evidence>
<comment type="caution">
    <text evidence="2">The sequence shown here is derived from an EMBL/GenBank/DDBJ whole genome shotgun (WGS) entry which is preliminary data.</text>
</comment>
<organism evidence="2 3">
    <name type="scientific">Zoogloea oleivorans</name>
    <dbReference type="NCBI Taxonomy" id="1552750"/>
    <lineage>
        <taxon>Bacteria</taxon>
        <taxon>Pseudomonadati</taxon>
        <taxon>Pseudomonadota</taxon>
        <taxon>Betaproteobacteria</taxon>
        <taxon>Rhodocyclales</taxon>
        <taxon>Zoogloeaceae</taxon>
        <taxon>Zoogloea</taxon>
    </lineage>
</organism>
<keyword evidence="3" id="KW-1185">Reference proteome</keyword>
<protein>
    <submittedName>
        <fullName evidence="2">Glycosyl transferase family 1</fullName>
    </submittedName>
</protein>
<gene>
    <name evidence="2" type="ORF">ETQ85_06460</name>
</gene>
<feature type="domain" description="WsaF C-terminal" evidence="1">
    <location>
        <begin position="171"/>
        <end position="294"/>
    </location>
</feature>
<dbReference type="OrthoDB" id="8994075at2"/>